<dbReference type="PaxDb" id="10116-ENSRNOP00000034599"/>
<accession>F1LWU7</accession>
<dbReference type="HOGENOM" id="CLU_036052_1_0_1"/>
<dbReference type="RGD" id="1561499">
    <property type="gene designation" value="Lrrc31"/>
</dbReference>
<dbReference type="Bgee" id="ENSRNOG00000027971">
    <property type="expression patterns" value="Expressed in pancreas and 9 other cell types or tissues"/>
</dbReference>
<sequence length="525" mass="58029">MQKSSQIVRRTQRLSEGNPFRSTANATALFLSRTALSLCTSSVCPCLGIDPHMRRSRRAADTCLDLNSYGLTAVDTKEAASLLPLLSDLEELDVSWNDFVSGTLHSFTQQTHPVSKLKVLRLSSCRLTTEDVQTLGGALELIPDLEELSLSWNSQVGGKLPQVLHTFQQGSKIRTLELVDCALTPQDGEFVGHLLPKLQSLEVFDLSNNRNIGSSLDIIAQGLKSTPGLKILKLHSCGLSPKSVRILDGAFAFLDALRILDLSCNKELGRGFEEVPARLALLKHLEVLDLHQCSLTAEDVTSLTQIVPLLSNLEELDLSSNRALGGSLESLLSRLRFLPSLKSLLINSCALQRESFTALAEASVYLPALEILDLSWNKCVGGNLELLQQTLNLSRSLRELRLSSCSLVTEDVALLALVMQTGHLATLQKLDLSYNDGICDAGWAIFCQNLCRLKELTELDISLRPSSSQECGQWFRHLLCAVTQLPVITGIEMRRWVIPALQEKELDCFTQDRRRDIRFDHGGFQ</sequence>
<keyword evidence="2" id="KW-1185">Reference proteome</keyword>
<reference evidence="1" key="3">
    <citation type="submission" date="2025-09" db="UniProtKB">
        <authorList>
            <consortium name="Ensembl"/>
        </authorList>
    </citation>
    <scope>IDENTIFICATION</scope>
    <source>
        <strain evidence="1">Brown Norway</strain>
    </source>
</reference>
<dbReference type="AGR" id="RGD:1561499"/>
<evidence type="ECO:0000313" key="2">
    <source>
        <dbReference type="Proteomes" id="UP000002494"/>
    </source>
</evidence>
<protein>
    <submittedName>
        <fullName evidence="1">Leucine rich repeat containing 31</fullName>
    </submittedName>
</protein>
<dbReference type="AlphaFoldDB" id="F1LWU7"/>
<name>F1LWU7_RAT</name>
<evidence type="ECO:0000313" key="3">
    <source>
        <dbReference type="RGD" id="1561499"/>
    </source>
</evidence>
<proteinExistence type="predicted"/>
<dbReference type="eggNOG" id="KOG4308">
    <property type="taxonomic scope" value="Eukaryota"/>
</dbReference>
<dbReference type="PANTHER" id="PTHR24109:SF3">
    <property type="entry name" value="LEUCINE-RICH REPEAT-CONTAINING PROTEIN 31"/>
    <property type="match status" value="1"/>
</dbReference>
<dbReference type="Gene3D" id="3.80.10.10">
    <property type="entry name" value="Ribonuclease Inhibitor"/>
    <property type="match status" value="2"/>
</dbReference>
<evidence type="ECO:0000313" key="1">
    <source>
        <dbReference type="Ensembl" id="ENSRNOP00000034599.5"/>
    </source>
</evidence>
<reference evidence="1" key="1">
    <citation type="submission" date="2024-01" db="EMBL/GenBank/DDBJ databases">
        <title>GRCr8: a new rat reference genome assembly contstructed from accurate long reads and long range scaffolding.</title>
        <authorList>
            <person name="Doris P.A."/>
            <person name="Kalbfleisch T."/>
            <person name="Li K."/>
            <person name="Howe K."/>
            <person name="Wood J."/>
        </authorList>
    </citation>
    <scope>NUCLEOTIDE SEQUENCE [LARGE SCALE GENOMIC DNA]</scope>
    <source>
        <strain evidence="1">Brown Norway</strain>
    </source>
</reference>
<dbReference type="OMA" id="CVTEEDM"/>
<dbReference type="Pfam" id="PF13516">
    <property type="entry name" value="LRR_6"/>
    <property type="match status" value="1"/>
</dbReference>
<dbReference type="GeneTree" id="ENSGT00730000111293"/>
<dbReference type="SMART" id="SM00368">
    <property type="entry name" value="LRR_RI"/>
    <property type="match status" value="7"/>
</dbReference>
<dbReference type="InterPro" id="IPR042419">
    <property type="entry name" value="LRC31"/>
</dbReference>
<reference evidence="1" key="2">
    <citation type="submission" date="2025-08" db="UniProtKB">
        <authorList>
            <consortium name="Ensembl"/>
        </authorList>
    </citation>
    <scope>IDENTIFICATION</scope>
    <source>
        <strain evidence="1">Brown Norway</strain>
    </source>
</reference>
<dbReference type="Ensembl" id="ENSRNOT00000033267.6">
    <property type="protein sequence ID" value="ENSRNOP00000034599.5"/>
    <property type="gene ID" value="ENSRNOG00000027971.6"/>
</dbReference>
<organism evidence="1 2">
    <name type="scientific">Rattus norvegicus</name>
    <name type="common">Rat</name>
    <dbReference type="NCBI Taxonomy" id="10116"/>
    <lineage>
        <taxon>Eukaryota</taxon>
        <taxon>Metazoa</taxon>
        <taxon>Chordata</taxon>
        <taxon>Craniata</taxon>
        <taxon>Vertebrata</taxon>
        <taxon>Euteleostomi</taxon>
        <taxon>Mammalia</taxon>
        <taxon>Eutheria</taxon>
        <taxon>Euarchontoglires</taxon>
        <taxon>Glires</taxon>
        <taxon>Rodentia</taxon>
        <taxon>Myomorpha</taxon>
        <taxon>Muroidea</taxon>
        <taxon>Muridae</taxon>
        <taxon>Murinae</taxon>
        <taxon>Rattus</taxon>
    </lineage>
</organism>
<dbReference type="STRING" id="10116.ENSRNOP00000034599"/>
<gene>
    <name evidence="1 3" type="primary">Lrrc31</name>
</gene>
<dbReference type="SUPFAM" id="SSF52047">
    <property type="entry name" value="RNI-like"/>
    <property type="match status" value="1"/>
</dbReference>
<dbReference type="InterPro" id="IPR032675">
    <property type="entry name" value="LRR_dom_sf"/>
</dbReference>
<dbReference type="FunCoup" id="F1LWU7">
    <property type="interactions" value="9"/>
</dbReference>
<dbReference type="Proteomes" id="UP000002494">
    <property type="component" value="Chromosome 2"/>
</dbReference>
<dbReference type="PANTHER" id="PTHR24109">
    <property type="entry name" value="LEUCINE-RICH REPEAT-CONTAINING PROTEIN 31"/>
    <property type="match status" value="1"/>
</dbReference>
<dbReference type="InParanoid" id="F1LWU7"/>
<dbReference type="InterPro" id="IPR001611">
    <property type="entry name" value="Leu-rich_rpt"/>
</dbReference>